<feature type="region of interest" description="Disordered" evidence="1">
    <location>
        <begin position="465"/>
        <end position="486"/>
    </location>
</feature>
<name>A0ABQ5IZU6_9ASTR</name>
<sequence>MEMVNPLEIFDAKVSLRLKMHLMSTIKGKLQPYKNREIMFRNTVFGRWTLNVVPKHVEMHLKLKNQAGKKMATYNLNGFVWALKIWILETYPNFIQWWTKQPDIIPHALAWIPFQSLSLHQQIELKETWLIGSLSYIRGDDVPFIQSVKAVEYVDQAVAIDDHIPTCPTDSNTLLEDIATRFIATLSQGNGTGYVYSAMYLALNQINWIATFGDALKIMLKQNRMRTLKNDMSIGFEEDHLNEEIKVTLYQDDHIPLDETMDVAVKDTLVVTDSSPVVETIVIESTFKSKKVNLDQCIADVMDDENNTVGLDTPLLKHGLGLVERKMKPELENIESREYTIEEILPFCEDLRRHKKRNLYEVTVPCYIKSLTKKVKDGHSTPLFKLVWDQYGIVVDLQFCLAFLEEMDLETTQTNTTAKLPLLKHGDYEMGKLRLEQYSLVQDYALWDVIENVNSFKPVARTTANADGTSTSTIPGPVTTEEKAQKKNDVKARSMLLMALPNEHLLTFNQYKDAKTLFAAIHARFGGNGATKKTRKTLLK</sequence>
<organism evidence="2 3">
    <name type="scientific">Tanacetum coccineum</name>
    <dbReference type="NCBI Taxonomy" id="301880"/>
    <lineage>
        <taxon>Eukaryota</taxon>
        <taxon>Viridiplantae</taxon>
        <taxon>Streptophyta</taxon>
        <taxon>Embryophyta</taxon>
        <taxon>Tracheophyta</taxon>
        <taxon>Spermatophyta</taxon>
        <taxon>Magnoliopsida</taxon>
        <taxon>eudicotyledons</taxon>
        <taxon>Gunneridae</taxon>
        <taxon>Pentapetalae</taxon>
        <taxon>asterids</taxon>
        <taxon>campanulids</taxon>
        <taxon>Asterales</taxon>
        <taxon>Asteraceae</taxon>
        <taxon>Asteroideae</taxon>
        <taxon>Anthemideae</taxon>
        <taxon>Anthemidinae</taxon>
        <taxon>Tanacetum</taxon>
    </lineage>
</organism>
<keyword evidence="3" id="KW-1185">Reference proteome</keyword>
<feature type="compositionally biased region" description="Polar residues" evidence="1">
    <location>
        <begin position="465"/>
        <end position="474"/>
    </location>
</feature>
<protein>
    <submittedName>
        <fullName evidence="2">Uncharacterized protein</fullName>
    </submittedName>
</protein>
<evidence type="ECO:0000313" key="3">
    <source>
        <dbReference type="Proteomes" id="UP001151760"/>
    </source>
</evidence>
<reference evidence="2" key="1">
    <citation type="journal article" date="2022" name="Int. J. Mol. Sci.">
        <title>Draft Genome of Tanacetum Coccineum: Genomic Comparison of Closely Related Tanacetum-Family Plants.</title>
        <authorList>
            <person name="Yamashiro T."/>
            <person name="Shiraishi A."/>
            <person name="Nakayama K."/>
            <person name="Satake H."/>
        </authorList>
    </citation>
    <scope>NUCLEOTIDE SEQUENCE</scope>
</reference>
<dbReference type="Proteomes" id="UP001151760">
    <property type="component" value="Unassembled WGS sequence"/>
</dbReference>
<gene>
    <name evidence="2" type="ORF">Tco_1122026</name>
</gene>
<evidence type="ECO:0000313" key="2">
    <source>
        <dbReference type="EMBL" id="GJU05596.1"/>
    </source>
</evidence>
<comment type="caution">
    <text evidence="2">The sequence shown here is derived from an EMBL/GenBank/DDBJ whole genome shotgun (WGS) entry which is preliminary data.</text>
</comment>
<accession>A0ABQ5IZU6</accession>
<proteinExistence type="predicted"/>
<dbReference type="EMBL" id="BQNB010021361">
    <property type="protein sequence ID" value="GJU05596.1"/>
    <property type="molecule type" value="Genomic_DNA"/>
</dbReference>
<reference evidence="2" key="2">
    <citation type="submission" date="2022-01" db="EMBL/GenBank/DDBJ databases">
        <authorList>
            <person name="Yamashiro T."/>
            <person name="Shiraishi A."/>
            <person name="Satake H."/>
            <person name="Nakayama K."/>
        </authorList>
    </citation>
    <scope>NUCLEOTIDE SEQUENCE</scope>
</reference>
<evidence type="ECO:0000256" key="1">
    <source>
        <dbReference type="SAM" id="MobiDB-lite"/>
    </source>
</evidence>